<organism evidence="1 2">
    <name type="scientific">Dermacentor silvarum</name>
    <name type="common">Tick</name>
    <dbReference type="NCBI Taxonomy" id="543639"/>
    <lineage>
        <taxon>Eukaryota</taxon>
        <taxon>Metazoa</taxon>
        <taxon>Ecdysozoa</taxon>
        <taxon>Arthropoda</taxon>
        <taxon>Chelicerata</taxon>
        <taxon>Arachnida</taxon>
        <taxon>Acari</taxon>
        <taxon>Parasitiformes</taxon>
        <taxon>Ixodida</taxon>
        <taxon>Ixodoidea</taxon>
        <taxon>Ixodidae</taxon>
        <taxon>Rhipicephalinae</taxon>
        <taxon>Dermacentor</taxon>
    </lineage>
</organism>
<name>A0ACB8CHW4_DERSI</name>
<sequence length="314" mass="35246">MSPATALSARLEWSCLTCPHFRSVMLIYCMTPEEFTRNEPGDVLEMSVSAVCSWKRRPAIFVFCSVVFVVLHAPGTKGHGRLIEPPARNSMWRISYNTPPNFEDTELFCGGIKAQWEDNGGRCGVCGDNYAHPRPRRHETGNMYARNVTVRRYAPGQLVDLVVDLETNHLGHFEFALCPRASWQEAESEECFDMHPLTVVTASGPARRKSAFYCAEPKTRYRLPTAANGLYMIQVQLPEKLTCEYCVLRWHWRSANNWGDCGDGKMALGCGPQETYRNCADVAIGHRFGLRGPLGANAVPKRFGATKPRKVNVL</sequence>
<dbReference type="Proteomes" id="UP000821865">
    <property type="component" value="Chromosome 7"/>
</dbReference>
<accession>A0ACB8CHW4</accession>
<evidence type="ECO:0000313" key="2">
    <source>
        <dbReference type="Proteomes" id="UP000821865"/>
    </source>
</evidence>
<protein>
    <submittedName>
        <fullName evidence="1">Uncharacterized protein</fullName>
    </submittedName>
</protein>
<keyword evidence="2" id="KW-1185">Reference proteome</keyword>
<comment type="caution">
    <text evidence="1">The sequence shown here is derived from an EMBL/GenBank/DDBJ whole genome shotgun (WGS) entry which is preliminary data.</text>
</comment>
<gene>
    <name evidence="1" type="ORF">HPB49_022402</name>
</gene>
<evidence type="ECO:0000313" key="1">
    <source>
        <dbReference type="EMBL" id="KAH7942258.1"/>
    </source>
</evidence>
<reference evidence="1" key="1">
    <citation type="submission" date="2020-05" db="EMBL/GenBank/DDBJ databases">
        <title>Large-scale comparative analyses of tick genomes elucidate their genetic diversity and vector capacities.</title>
        <authorList>
            <person name="Jia N."/>
            <person name="Wang J."/>
            <person name="Shi W."/>
            <person name="Du L."/>
            <person name="Sun Y."/>
            <person name="Zhan W."/>
            <person name="Jiang J."/>
            <person name="Wang Q."/>
            <person name="Zhang B."/>
            <person name="Ji P."/>
            <person name="Sakyi L.B."/>
            <person name="Cui X."/>
            <person name="Yuan T."/>
            <person name="Jiang B."/>
            <person name="Yang W."/>
            <person name="Lam T.T.-Y."/>
            <person name="Chang Q."/>
            <person name="Ding S."/>
            <person name="Wang X."/>
            <person name="Zhu J."/>
            <person name="Ruan X."/>
            <person name="Zhao L."/>
            <person name="Wei J."/>
            <person name="Que T."/>
            <person name="Du C."/>
            <person name="Cheng J."/>
            <person name="Dai P."/>
            <person name="Han X."/>
            <person name="Huang E."/>
            <person name="Gao Y."/>
            <person name="Liu J."/>
            <person name="Shao H."/>
            <person name="Ye R."/>
            <person name="Li L."/>
            <person name="Wei W."/>
            <person name="Wang X."/>
            <person name="Wang C."/>
            <person name="Yang T."/>
            <person name="Huo Q."/>
            <person name="Li W."/>
            <person name="Guo W."/>
            <person name="Chen H."/>
            <person name="Zhou L."/>
            <person name="Ni X."/>
            <person name="Tian J."/>
            <person name="Zhou Y."/>
            <person name="Sheng Y."/>
            <person name="Liu T."/>
            <person name="Pan Y."/>
            <person name="Xia L."/>
            <person name="Li J."/>
            <person name="Zhao F."/>
            <person name="Cao W."/>
        </authorList>
    </citation>
    <scope>NUCLEOTIDE SEQUENCE</scope>
    <source>
        <strain evidence="1">Dsil-2018</strain>
    </source>
</reference>
<dbReference type="EMBL" id="CM023476">
    <property type="protein sequence ID" value="KAH7942258.1"/>
    <property type="molecule type" value="Genomic_DNA"/>
</dbReference>
<proteinExistence type="predicted"/>